<dbReference type="InterPro" id="IPR023393">
    <property type="entry name" value="START-like_dom_sf"/>
</dbReference>
<reference evidence="1 2" key="1">
    <citation type="submission" date="2024-10" db="EMBL/GenBank/DDBJ databases">
        <authorList>
            <person name="Riesco R."/>
        </authorList>
    </citation>
    <scope>NUCLEOTIDE SEQUENCE [LARGE SCALE GENOMIC DNA]</scope>
    <source>
        <strain evidence="1 2">NCIMB 15449</strain>
    </source>
</reference>
<evidence type="ECO:0000313" key="2">
    <source>
        <dbReference type="Proteomes" id="UP001609175"/>
    </source>
</evidence>
<proteinExistence type="predicted"/>
<dbReference type="Gene3D" id="3.30.530.20">
    <property type="match status" value="1"/>
</dbReference>
<sequence>MASYTVDTVIEAPRDVVYSIFADRENNSDFLPISTRLKTPGTTERQGIGAVHFIGLGPVGASEQIIELVPGERIVYKVVAGLPVKRHVGTIGFTDAANGTRVVYTMESEPKLPVPGKVLEMALKVLIGAFVSGVRKEAAKRA</sequence>
<dbReference type="EMBL" id="JBIMSO010000128">
    <property type="protein sequence ID" value="MFH5211568.1"/>
    <property type="molecule type" value="Genomic_DNA"/>
</dbReference>
<dbReference type="Pfam" id="PF10604">
    <property type="entry name" value="Polyketide_cyc2"/>
    <property type="match status" value="1"/>
</dbReference>
<dbReference type="RefSeq" id="WP_395118161.1">
    <property type="nucleotide sequence ID" value="NZ_JBIMSO010000128.1"/>
</dbReference>
<accession>A0ABW7JUL7</accession>
<dbReference type="InterPro" id="IPR019587">
    <property type="entry name" value="Polyketide_cyclase/dehydratase"/>
</dbReference>
<protein>
    <submittedName>
        <fullName evidence="1">SRPBCC family protein</fullName>
    </submittedName>
</protein>
<name>A0ABW7JUL7_9NOCA</name>
<evidence type="ECO:0000313" key="1">
    <source>
        <dbReference type="EMBL" id="MFH5211568.1"/>
    </source>
</evidence>
<organism evidence="1 2">
    <name type="scientific">Antrihabitans spumae</name>
    <dbReference type="NCBI Taxonomy" id="3373370"/>
    <lineage>
        <taxon>Bacteria</taxon>
        <taxon>Bacillati</taxon>
        <taxon>Actinomycetota</taxon>
        <taxon>Actinomycetes</taxon>
        <taxon>Mycobacteriales</taxon>
        <taxon>Nocardiaceae</taxon>
        <taxon>Antrihabitans</taxon>
    </lineage>
</organism>
<dbReference type="SUPFAM" id="SSF55961">
    <property type="entry name" value="Bet v1-like"/>
    <property type="match status" value="1"/>
</dbReference>
<gene>
    <name evidence="1" type="ORF">ACHIPZ_25690</name>
</gene>
<dbReference type="CDD" id="cd07821">
    <property type="entry name" value="PYR_PYL_RCAR_like"/>
    <property type="match status" value="1"/>
</dbReference>
<comment type="caution">
    <text evidence="1">The sequence shown here is derived from an EMBL/GenBank/DDBJ whole genome shotgun (WGS) entry which is preliminary data.</text>
</comment>
<dbReference type="Proteomes" id="UP001609175">
    <property type="component" value="Unassembled WGS sequence"/>
</dbReference>